<dbReference type="InterPro" id="IPR000965">
    <property type="entry name" value="GPR_dom"/>
</dbReference>
<dbReference type="InterPro" id="IPR016162">
    <property type="entry name" value="Ald_DH_N"/>
</dbReference>
<evidence type="ECO:0000256" key="1">
    <source>
        <dbReference type="ARBA" id="ARBA00004985"/>
    </source>
</evidence>
<dbReference type="InterPro" id="IPR012134">
    <property type="entry name" value="Glu-5-SA_DH"/>
</dbReference>
<dbReference type="AlphaFoldDB" id="A0A0G1EFC3"/>
<dbReference type="GO" id="GO:0055129">
    <property type="term" value="P:L-proline biosynthetic process"/>
    <property type="evidence" value="ECO:0007669"/>
    <property type="project" value="UniProtKB-UniRule"/>
</dbReference>
<dbReference type="InterPro" id="IPR016161">
    <property type="entry name" value="Ald_DH/histidinol_DH"/>
</dbReference>
<dbReference type="GO" id="GO:0005737">
    <property type="term" value="C:cytoplasm"/>
    <property type="evidence" value="ECO:0007669"/>
    <property type="project" value="UniProtKB-SubCell"/>
</dbReference>
<dbReference type="Gene3D" id="3.40.605.10">
    <property type="entry name" value="Aldehyde Dehydrogenase, Chain A, domain 1"/>
    <property type="match status" value="1"/>
</dbReference>
<dbReference type="GO" id="GO:0004350">
    <property type="term" value="F:glutamate-5-semialdehyde dehydrogenase activity"/>
    <property type="evidence" value="ECO:0007669"/>
    <property type="project" value="UniProtKB-UniRule"/>
</dbReference>
<comment type="function">
    <text evidence="7">Catalyzes the NADPH-dependent reduction of L-glutamate 5-phosphate into L-glutamate 5-semialdehyde and phosphate. The product spontaneously undergoes cyclization to form 1-pyrroline-5-carboxylate.</text>
</comment>
<dbReference type="PATRIC" id="fig|1619052.3.peg.25"/>
<gene>
    <name evidence="7" type="primary">proA</name>
    <name evidence="9" type="ORF">UV42_C0001G0023</name>
</gene>
<dbReference type="PIRSF" id="PIRSF000151">
    <property type="entry name" value="GPR"/>
    <property type="match status" value="1"/>
</dbReference>
<evidence type="ECO:0000259" key="8">
    <source>
        <dbReference type="Pfam" id="PF00171"/>
    </source>
</evidence>
<evidence type="ECO:0000313" key="10">
    <source>
        <dbReference type="Proteomes" id="UP000033867"/>
    </source>
</evidence>
<evidence type="ECO:0000256" key="2">
    <source>
        <dbReference type="ARBA" id="ARBA00022605"/>
    </source>
</evidence>
<evidence type="ECO:0000256" key="4">
    <source>
        <dbReference type="ARBA" id="ARBA00022857"/>
    </source>
</evidence>
<evidence type="ECO:0000313" key="9">
    <source>
        <dbReference type="EMBL" id="KKS73208.1"/>
    </source>
</evidence>
<dbReference type="InterPro" id="IPR015590">
    <property type="entry name" value="Aldehyde_DH_dom"/>
</dbReference>
<dbReference type="CDD" id="cd07079">
    <property type="entry name" value="ALDH_F18-19_ProA-GPR"/>
    <property type="match status" value="1"/>
</dbReference>
<evidence type="ECO:0000256" key="3">
    <source>
        <dbReference type="ARBA" id="ARBA00022650"/>
    </source>
</evidence>
<dbReference type="Gene3D" id="3.40.309.10">
    <property type="entry name" value="Aldehyde Dehydrogenase, Chain A, domain 2"/>
    <property type="match status" value="1"/>
</dbReference>
<comment type="caution">
    <text evidence="9">The sequence shown here is derived from an EMBL/GenBank/DDBJ whole genome shotgun (WGS) entry which is preliminary data.</text>
</comment>
<dbReference type="UniPathway" id="UPA00098">
    <property type="reaction ID" value="UER00360"/>
</dbReference>
<feature type="domain" description="Aldehyde dehydrogenase" evidence="8">
    <location>
        <begin position="2"/>
        <end position="256"/>
    </location>
</feature>
<dbReference type="Pfam" id="PF00171">
    <property type="entry name" value="Aldedh"/>
    <property type="match status" value="2"/>
</dbReference>
<comment type="similarity">
    <text evidence="7">Belongs to the gamma-glutamyl phosphate reductase family.</text>
</comment>
<dbReference type="HAMAP" id="MF_00412">
    <property type="entry name" value="ProA"/>
    <property type="match status" value="1"/>
</dbReference>
<dbReference type="SUPFAM" id="SSF53720">
    <property type="entry name" value="ALDH-like"/>
    <property type="match status" value="1"/>
</dbReference>
<proteinExistence type="inferred from homology"/>
<dbReference type="EC" id="1.2.1.41" evidence="7"/>
<dbReference type="Proteomes" id="UP000033867">
    <property type="component" value="Unassembled WGS sequence"/>
</dbReference>
<keyword evidence="3 7" id="KW-0641">Proline biosynthesis</keyword>
<organism evidence="9 10">
    <name type="scientific">Candidatus Magasanikbacteria bacterium GW2011_GWE2_42_7</name>
    <dbReference type="NCBI Taxonomy" id="1619052"/>
    <lineage>
        <taxon>Bacteria</taxon>
        <taxon>Candidatus Magasanikiibacteriota</taxon>
    </lineage>
</organism>
<dbReference type="PANTHER" id="PTHR11063">
    <property type="entry name" value="GLUTAMATE SEMIALDEHYDE DEHYDROGENASE"/>
    <property type="match status" value="1"/>
</dbReference>
<feature type="domain" description="Aldehyde dehydrogenase" evidence="8">
    <location>
        <begin position="279"/>
        <end position="356"/>
    </location>
</feature>
<dbReference type="PANTHER" id="PTHR11063:SF8">
    <property type="entry name" value="DELTA-1-PYRROLINE-5-CARBOXYLATE SYNTHASE"/>
    <property type="match status" value="1"/>
</dbReference>
<dbReference type="EMBL" id="LCEK01000001">
    <property type="protein sequence ID" value="KKS73208.1"/>
    <property type="molecule type" value="Genomic_DNA"/>
</dbReference>
<keyword evidence="4 7" id="KW-0521">NADP</keyword>
<evidence type="ECO:0000256" key="7">
    <source>
        <dbReference type="HAMAP-Rule" id="MF_00412"/>
    </source>
</evidence>
<sequence length="393" mass="42997">MKTEQKNNVLTSLATLLREQTDAILHANTQDLDNASDMDTALRERLALDATKIQSMITSIHTILTLPDPEQKIISAYTHDNGLVIKNMTVTFGTILIIYESRPDVTIEASALAFKAGNTVLLKGGKESLHTNLALIDLWHKALSIHDIDTSYVTYLDMDRDDTQSLIANNTHDVDLIIPRGGEGLISFVETHASVPVLVSGRGNNFLYLDSDADIDMAIDIIKNGKSRISVCNALDKVLINEQVSDEHIRMITSTVHDAGIALLGDEHIVAIDERVMRVEDMEAILKKEFLSATLFLHVVDTLDTAIYMINTYSGGHSASIVSNNAAHADTFQQQVDCAAVYHNASSRFTDGGQFGLGGEIAISTQKLHCRGPIGLDSLVTNKWFITGTGQIR</sequence>
<dbReference type="GO" id="GO:0050661">
    <property type="term" value="F:NADP binding"/>
    <property type="evidence" value="ECO:0007669"/>
    <property type="project" value="InterPro"/>
</dbReference>
<evidence type="ECO:0000256" key="6">
    <source>
        <dbReference type="ARBA" id="ARBA00049024"/>
    </source>
</evidence>
<name>A0A0G1EFC3_9BACT</name>
<keyword evidence="2 7" id="KW-0028">Amino-acid biosynthesis</keyword>
<accession>A0A0G1EFC3</accession>
<evidence type="ECO:0000256" key="5">
    <source>
        <dbReference type="ARBA" id="ARBA00023002"/>
    </source>
</evidence>
<comment type="pathway">
    <text evidence="1 7">Amino-acid biosynthesis; L-proline biosynthesis; L-glutamate 5-semialdehyde from L-glutamate: step 2/2.</text>
</comment>
<reference evidence="9 10" key="1">
    <citation type="journal article" date="2015" name="Nature">
        <title>rRNA introns, odd ribosomes, and small enigmatic genomes across a large radiation of phyla.</title>
        <authorList>
            <person name="Brown C.T."/>
            <person name="Hug L.A."/>
            <person name="Thomas B.C."/>
            <person name="Sharon I."/>
            <person name="Castelle C.J."/>
            <person name="Singh A."/>
            <person name="Wilkins M.J."/>
            <person name="Williams K.H."/>
            <person name="Banfield J.F."/>
        </authorList>
    </citation>
    <scope>NUCLEOTIDE SEQUENCE [LARGE SCALE GENOMIC DNA]</scope>
</reference>
<keyword evidence="5 7" id="KW-0560">Oxidoreductase</keyword>
<protein>
    <recommendedName>
        <fullName evidence="7">Gamma-glutamyl phosphate reductase</fullName>
        <shortName evidence="7">GPR</shortName>
        <ecNumber evidence="7">1.2.1.41</ecNumber>
    </recommendedName>
    <alternativeName>
        <fullName evidence="7">Glutamate-5-semialdehyde dehydrogenase</fullName>
    </alternativeName>
    <alternativeName>
        <fullName evidence="7">Glutamyl-gamma-semialdehyde dehydrogenase</fullName>
        <shortName evidence="7">GSA dehydrogenase</shortName>
    </alternativeName>
</protein>
<dbReference type="NCBIfam" id="TIGR00407">
    <property type="entry name" value="proA"/>
    <property type="match status" value="1"/>
</dbReference>
<dbReference type="NCBIfam" id="NF001221">
    <property type="entry name" value="PRK00197.1"/>
    <property type="match status" value="1"/>
</dbReference>
<comment type="subcellular location">
    <subcellularLocation>
        <location evidence="7">Cytoplasm</location>
    </subcellularLocation>
</comment>
<comment type="catalytic activity">
    <reaction evidence="6 7">
        <text>L-glutamate 5-semialdehyde + phosphate + NADP(+) = L-glutamyl 5-phosphate + NADPH + H(+)</text>
        <dbReference type="Rhea" id="RHEA:19541"/>
        <dbReference type="ChEBI" id="CHEBI:15378"/>
        <dbReference type="ChEBI" id="CHEBI:43474"/>
        <dbReference type="ChEBI" id="CHEBI:57783"/>
        <dbReference type="ChEBI" id="CHEBI:58066"/>
        <dbReference type="ChEBI" id="CHEBI:58274"/>
        <dbReference type="ChEBI" id="CHEBI:58349"/>
        <dbReference type="EC" id="1.2.1.41"/>
    </reaction>
</comment>
<dbReference type="InterPro" id="IPR016163">
    <property type="entry name" value="Ald_DH_C"/>
</dbReference>
<keyword evidence="7" id="KW-0963">Cytoplasm</keyword>